<comment type="caution">
    <text evidence="1">The sequence shown here is derived from an EMBL/GenBank/DDBJ whole genome shotgun (WGS) entry which is preliminary data.</text>
</comment>
<sequence length="120" mass="13211">MVQLEADERLEGETASLGTGDSEAWKVAVKGNNIIFKPAAASLTTNMLMTTNKKRTYAFELSLINQRIVPKPLGGNVQALIPMNFNTATHQGKFKRAANASYGGIYLYFSEFTINLHQLT</sequence>
<proteinExistence type="predicted"/>
<dbReference type="Pfam" id="PF03524">
    <property type="entry name" value="CagX"/>
    <property type="match status" value="1"/>
</dbReference>
<evidence type="ECO:0000313" key="1">
    <source>
        <dbReference type="EMBL" id="PSJ79331.1"/>
    </source>
</evidence>
<dbReference type="OrthoDB" id="9773431at2"/>
<protein>
    <submittedName>
        <fullName evidence="1">Uncharacterized protein</fullName>
    </submittedName>
</protein>
<dbReference type="InterPro" id="IPR010258">
    <property type="entry name" value="Conjugal_tfr_TrbG/VirB9/CagX"/>
</dbReference>
<evidence type="ECO:0000313" key="2">
    <source>
        <dbReference type="Proteomes" id="UP000241868"/>
    </source>
</evidence>
<gene>
    <name evidence="1" type="ORF">C7N83_12850</name>
</gene>
<name>A0A2P7TX92_9NEIS</name>
<keyword evidence="2" id="KW-1185">Reference proteome</keyword>
<organism evidence="1 2">
    <name type="scientific">Neisseria iguanae</name>
    <dbReference type="NCBI Taxonomy" id="90242"/>
    <lineage>
        <taxon>Bacteria</taxon>
        <taxon>Pseudomonadati</taxon>
        <taxon>Pseudomonadota</taxon>
        <taxon>Betaproteobacteria</taxon>
        <taxon>Neisseriales</taxon>
        <taxon>Neisseriaceae</taxon>
        <taxon>Neisseria</taxon>
    </lineage>
</organism>
<reference evidence="1 2" key="1">
    <citation type="submission" date="2018-03" db="EMBL/GenBank/DDBJ databases">
        <title>Neisseria weixii sp. nov., isolated from the intestinal contents of Tibetan Plateau pika (Ochotona curzoniae) in Yushu, Qinghai Province, China.</title>
        <authorList>
            <person name="Gui Z."/>
        </authorList>
    </citation>
    <scope>NUCLEOTIDE SEQUENCE [LARGE SCALE GENOMIC DNA]</scope>
    <source>
        <strain evidence="1 2">ATCC 51483</strain>
    </source>
</reference>
<dbReference type="Proteomes" id="UP000241868">
    <property type="component" value="Unassembled WGS sequence"/>
</dbReference>
<dbReference type="AlphaFoldDB" id="A0A2P7TX92"/>
<accession>A0A2P7TX92</accession>
<dbReference type="EMBL" id="PXYY01000127">
    <property type="protein sequence ID" value="PSJ79331.1"/>
    <property type="molecule type" value="Genomic_DNA"/>
</dbReference>